<dbReference type="NCBIfam" id="TIGR00928">
    <property type="entry name" value="purB"/>
    <property type="match status" value="1"/>
</dbReference>
<dbReference type="InterPro" id="IPR022761">
    <property type="entry name" value="Fumarate_lyase_N"/>
</dbReference>
<keyword evidence="1" id="KW-0456">Lyase</keyword>
<gene>
    <name evidence="3" type="ORF">BN869_000012994_1</name>
    <name evidence="4" type="ORF">IM811_006149</name>
</gene>
<reference evidence="4" key="2">
    <citation type="submission" date="2020-10" db="EMBL/GenBank/DDBJ databases">
        <title>High-Quality Genome Resource of Clonostachys rosea strain S41 by Oxford Nanopore Long-Read Sequencing.</title>
        <authorList>
            <person name="Wang H."/>
        </authorList>
    </citation>
    <scope>NUCLEOTIDE SEQUENCE</scope>
    <source>
        <strain evidence="4">S41</strain>
    </source>
</reference>
<dbReference type="SUPFAM" id="SSF48557">
    <property type="entry name" value="L-aspartase-like"/>
    <property type="match status" value="1"/>
</dbReference>
<dbReference type="PANTHER" id="PTHR43172">
    <property type="entry name" value="ADENYLOSUCCINATE LYASE"/>
    <property type="match status" value="1"/>
</dbReference>
<dbReference type="InterPro" id="IPR004769">
    <property type="entry name" value="Pur_lyase"/>
</dbReference>
<evidence type="ECO:0000259" key="2">
    <source>
        <dbReference type="SMART" id="SM00998"/>
    </source>
</evidence>
<dbReference type="InterPro" id="IPR008948">
    <property type="entry name" value="L-Aspartase-like"/>
</dbReference>
<organism evidence="3">
    <name type="scientific">Bionectria ochroleuca</name>
    <name type="common">Gliocladium roseum</name>
    <dbReference type="NCBI Taxonomy" id="29856"/>
    <lineage>
        <taxon>Eukaryota</taxon>
        <taxon>Fungi</taxon>
        <taxon>Dikarya</taxon>
        <taxon>Ascomycota</taxon>
        <taxon>Pezizomycotina</taxon>
        <taxon>Sordariomycetes</taxon>
        <taxon>Hypocreomycetidae</taxon>
        <taxon>Hypocreales</taxon>
        <taxon>Bionectriaceae</taxon>
        <taxon>Clonostachys</taxon>
    </lineage>
</organism>
<name>A0A0B7KQ65_BIOOC</name>
<dbReference type="EMBL" id="CDPU01000079">
    <property type="protein sequence ID" value="CEO56936.1"/>
    <property type="molecule type" value="Genomic_DNA"/>
</dbReference>
<dbReference type="Gene3D" id="1.20.200.10">
    <property type="entry name" value="Fumarase/aspartase (Central domain)"/>
    <property type="match status" value="1"/>
</dbReference>
<dbReference type="Pfam" id="PF00206">
    <property type="entry name" value="Lyase_1"/>
    <property type="match status" value="1"/>
</dbReference>
<dbReference type="CDD" id="cd03302">
    <property type="entry name" value="Adenylsuccinate_lyase_2"/>
    <property type="match status" value="1"/>
</dbReference>
<dbReference type="Proteomes" id="UP000616885">
    <property type="component" value="Unassembled WGS sequence"/>
</dbReference>
<dbReference type="GO" id="GO:0005829">
    <property type="term" value="C:cytosol"/>
    <property type="evidence" value="ECO:0007669"/>
    <property type="project" value="TreeGrafter"/>
</dbReference>
<dbReference type="Gene3D" id="1.10.275.60">
    <property type="match status" value="1"/>
</dbReference>
<protein>
    <recommendedName>
        <fullName evidence="2">Adenylosuccinate lyase C-terminal domain-containing protein</fullName>
    </recommendedName>
</protein>
<dbReference type="Gene3D" id="1.10.40.30">
    <property type="entry name" value="Fumarase/aspartase (C-terminal domain)"/>
    <property type="match status" value="1"/>
</dbReference>
<dbReference type="PROSITE" id="PS00163">
    <property type="entry name" value="FUMARATE_LYASES"/>
    <property type="match status" value="1"/>
</dbReference>
<evidence type="ECO:0000313" key="4">
    <source>
        <dbReference type="EMBL" id="KAF9743809.1"/>
    </source>
</evidence>
<reference evidence="3" key="1">
    <citation type="submission" date="2015-01" db="EMBL/GenBank/DDBJ databases">
        <authorList>
            <person name="Durling Mikael"/>
        </authorList>
    </citation>
    <scope>NUCLEOTIDE SEQUENCE</scope>
</reference>
<dbReference type="InterPro" id="IPR020557">
    <property type="entry name" value="Fumarate_lyase_CS"/>
</dbReference>
<evidence type="ECO:0000313" key="3">
    <source>
        <dbReference type="EMBL" id="CEO56936.1"/>
    </source>
</evidence>
<dbReference type="Pfam" id="PF10397">
    <property type="entry name" value="ADSL_C"/>
    <property type="match status" value="1"/>
</dbReference>
<dbReference type="InterPro" id="IPR019468">
    <property type="entry name" value="AdenyloSucc_lyase_C"/>
</dbReference>
<evidence type="ECO:0000256" key="1">
    <source>
        <dbReference type="ARBA" id="ARBA00023239"/>
    </source>
</evidence>
<feature type="domain" description="Adenylosuccinate lyase C-terminal" evidence="2">
    <location>
        <begin position="384"/>
        <end position="468"/>
    </location>
</feature>
<dbReference type="AlphaFoldDB" id="A0A0B7KQ65"/>
<dbReference type="EMBL" id="JADCTT010000016">
    <property type="protein sequence ID" value="KAF9743809.1"/>
    <property type="molecule type" value="Genomic_DNA"/>
</dbReference>
<dbReference type="GO" id="GO:0070626">
    <property type="term" value="F:(S)-2-(5-amino-1-(5-phospho-D-ribosyl)imidazole-4-carboxamido) succinate lyase (fumarate-forming) activity"/>
    <property type="evidence" value="ECO:0007669"/>
    <property type="project" value="TreeGrafter"/>
</dbReference>
<dbReference type="GO" id="GO:0044208">
    <property type="term" value="P:'de novo' AMP biosynthetic process"/>
    <property type="evidence" value="ECO:0007669"/>
    <property type="project" value="TreeGrafter"/>
</dbReference>
<dbReference type="PANTHER" id="PTHR43172:SF1">
    <property type="entry name" value="ADENYLOSUCCINATE LYASE"/>
    <property type="match status" value="1"/>
</dbReference>
<dbReference type="SMART" id="SM00998">
    <property type="entry name" value="ADSL_C"/>
    <property type="match status" value="1"/>
</dbReference>
<accession>A0A0B7KQ65</accession>
<proteinExistence type="predicted"/>
<dbReference type="GO" id="GO:0004018">
    <property type="term" value="F:N6-(1,2-dicarboxyethyl)AMP AMP-lyase (fumarate-forming) activity"/>
    <property type="evidence" value="ECO:0007669"/>
    <property type="project" value="InterPro"/>
</dbReference>
<sequence>MAAQTQASAGASPYDTYQTSLTTRYTSPEMSRLFSQRSRHSQWRKLWLLLAESEQELGIDIITPEALAQMREHLEVSDADFETARIEEKRRRHDVMAHVHAFGAVAPAAAGIIHYGATSCFVTDNTELILMRDAMDLLLPRLAKVIDNFAKFAMEWKQQPTLAYTHLQPAQLITVGKRAAQWAQDLVLDLENIEIARNGLKLRGAQGTTGTQATFLEIFEGDGSKCDQLNELLCKKTGFSSCYDISTQTYTRKVDLIVSNAICGLGATAQKITGDIRHLAAWKEIEEPFEKDQIGSSAMAYKRNPMRSERVYSLARELLSKPLNFANTLSDQWMERTLDDSAIRRIDIPEMFLLASGILIGLENVSSGLAVYPARINARVQDELPFMITESIINKLVVSGASRQDAHEEVRVLSHQAGHVVKNEGKPNDLVARMKATEFFKPVWGEIDDMLKAELYIGRSVDIVTKYCGPGGVIEEKLKPYKSEIESSAAAELHV</sequence>